<dbReference type="Proteomes" id="UP000245768">
    <property type="component" value="Unassembled WGS sequence"/>
</dbReference>
<keyword evidence="2" id="KW-1133">Transmembrane helix</keyword>
<dbReference type="EMBL" id="KZ819634">
    <property type="protein sequence ID" value="PWN93934.1"/>
    <property type="molecule type" value="Genomic_DNA"/>
</dbReference>
<dbReference type="AlphaFoldDB" id="A0A316YYS7"/>
<dbReference type="Pfam" id="PF04911">
    <property type="entry name" value="ATP-synt_J"/>
    <property type="match status" value="1"/>
</dbReference>
<evidence type="ECO:0000313" key="4">
    <source>
        <dbReference type="Proteomes" id="UP000245768"/>
    </source>
</evidence>
<protein>
    <submittedName>
        <fullName evidence="3">Putative ATP18-subunit I/j of the mitochondrial F1F0-ATP synthase</fullName>
    </submittedName>
</protein>
<dbReference type="STRING" id="215250.A0A316YYS7"/>
<dbReference type="GO" id="GO:0046933">
    <property type="term" value="F:proton-transporting ATP synthase activity, rotational mechanism"/>
    <property type="evidence" value="ECO:0007669"/>
    <property type="project" value="TreeGrafter"/>
</dbReference>
<sequence length="58" mass="6304">MFGLRAYSTPILRPMWPFLAAGGIVFYGVNVLQDKLVSTPEAKQDPKNPYALKGGAAH</sequence>
<evidence type="ECO:0000256" key="1">
    <source>
        <dbReference type="SAM" id="MobiDB-lite"/>
    </source>
</evidence>
<feature type="transmembrane region" description="Helical" evidence="2">
    <location>
        <begin position="15"/>
        <end position="32"/>
    </location>
</feature>
<dbReference type="RefSeq" id="XP_025381132.1">
    <property type="nucleotide sequence ID" value="XM_025523849.1"/>
</dbReference>
<dbReference type="GO" id="GO:0045259">
    <property type="term" value="C:proton-transporting ATP synthase complex"/>
    <property type="evidence" value="ECO:0007669"/>
    <property type="project" value="InterPro"/>
</dbReference>
<feature type="region of interest" description="Disordered" evidence="1">
    <location>
        <begin position="38"/>
        <end position="58"/>
    </location>
</feature>
<organism evidence="3 4">
    <name type="scientific">Acaromyces ingoldii</name>
    <dbReference type="NCBI Taxonomy" id="215250"/>
    <lineage>
        <taxon>Eukaryota</taxon>
        <taxon>Fungi</taxon>
        <taxon>Dikarya</taxon>
        <taxon>Basidiomycota</taxon>
        <taxon>Ustilaginomycotina</taxon>
        <taxon>Exobasidiomycetes</taxon>
        <taxon>Exobasidiales</taxon>
        <taxon>Cryptobasidiaceae</taxon>
        <taxon>Acaromyces</taxon>
    </lineage>
</organism>
<dbReference type="PANTHER" id="PTHR28060:SF1">
    <property type="entry name" value="ATP SYNTHASE SUBUNIT J, MITOCHONDRIAL"/>
    <property type="match status" value="1"/>
</dbReference>
<gene>
    <name evidence="3" type="ORF">FA10DRAFT_283553</name>
</gene>
<keyword evidence="2" id="KW-0812">Transmembrane</keyword>
<dbReference type="PANTHER" id="PTHR28060">
    <property type="entry name" value="ATP SYNTHASE SUBUNIT J, MITOCHONDRIAL"/>
    <property type="match status" value="1"/>
</dbReference>
<keyword evidence="4" id="KW-1185">Reference proteome</keyword>
<dbReference type="FunCoup" id="A0A316YYS7">
    <property type="interactions" value="62"/>
</dbReference>
<dbReference type="OrthoDB" id="5520611at2759"/>
<keyword evidence="2" id="KW-0472">Membrane</keyword>
<evidence type="ECO:0000313" key="3">
    <source>
        <dbReference type="EMBL" id="PWN93934.1"/>
    </source>
</evidence>
<proteinExistence type="predicted"/>
<reference evidence="3" key="1">
    <citation type="journal article" date="2018" name="Mol. Biol. Evol.">
        <title>Broad Genomic Sampling Reveals a Smut Pathogenic Ancestry of the Fungal Clade Ustilaginomycotina.</title>
        <authorList>
            <person name="Kijpornyongpan T."/>
            <person name="Mondo S.J."/>
            <person name="Barry K."/>
            <person name="Sandor L."/>
            <person name="Lee J."/>
            <person name="Lipzen A."/>
            <person name="Pangilinan J."/>
            <person name="LaButti K."/>
            <person name="Hainaut M."/>
            <person name="Henrissat B."/>
            <person name="Grigoriev I.V."/>
            <person name="Spatafora J.W."/>
            <person name="Aime M.C."/>
        </authorList>
    </citation>
    <scope>NUCLEOTIDE SEQUENCE [LARGE SCALE GENOMIC DNA]</scope>
    <source>
        <strain evidence="3">MCA 4198</strain>
    </source>
</reference>
<dbReference type="GeneID" id="37045765"/>
<dbReference type="InterPro" id="IPR006995">
    <property type="entry name" value="ATP_synth_F0_jsu"/>
</dbReference>
<evidence type="ECO:0000256" key="2">
    <source>
        <dbReference type="SAM" id="Phobius"/>
    </source>
</evidence>
<dbReference type="InParanoid" id="A0A316YYS7"/>
<accession>A0A316YYS7</accession>
<name>A0A316YYS7_9BASI</name>